<comment type="function">
    <text evidence="11">Polymerase that creates the 3'-poly(A) tail of mRNA's.</text>
</comment>
<gene>
    <name evidence="18" type="ORF">DM02DRAFT_533885</name>
</gene>
<keyword evidence="9 13" id="KW-0460">Magnesium</keyword>
<comment type="cofactor">
    <cofactor evidence="13">
        <name>Mg(2+)</name>
        <dbReference type="ChEBI" id="CHEBI:18420"/>
    </cofactor>
    <text evidence="13">Binds 2 magnesium ions. Also active with manganese.</text>
</comment>
<evidence type="ECO:0000256" key="12">
    <source>
        <dbReference type="PIRSR" id="PIRSR018425-1"/>
    </source>
</evidence>
<evidence type="ECO:0000256" key="8">
    <source>
        <dbReference type="ARBA" id="ARBA00022840"/>
    </source>
</evidence>
<feature type="binding site" evidence="13">
    <location>
        <position position="102"/>
    </location>
    <ligand>
        <name>Mg(2+)</name>
        <dbReference type="ChEBI" id="CHEBI:18420"/>
        <label>2</label>
        <note>catalytic</note>
    </ligand>
</feature>
<dbReference type="SUPFAM" id="SSF81631">
    <property type="entry name" value="PAP/OAS1 substrate-binding domain"/>
    <property type="match status" value="1"/>
</dbReference>
<dbReference type="PANTHER" id="PTHR10682">
    <property type="entry name" value="POLY A POLYMERASE"/>
    <property type="match status" value="1"/>
</dbReference>
<dbReference type="CDD" id="cd05402">
    <property type="entry name" value="NT_PAP_TUTase"/>
    <property type="match status" value="1"/>
</dbReference>
<dbReference type="GO" id="GO:1990817">
    <property type="term" value="F:poly(A) RNA polymerase activity"/>
    <property type="evidence" value="ECO:0007669"/>
    <property type="project" value="UniProtKB-UniRule"/>
</dbReference>
<dbReference type="EMBL" id="KZ805446">
    <property type="protein sequence ID" value="PVH97068.1"/>
    <property type="molecule type" value="Genomic_DNA"/>
</dbReference>
<dbReference type="PANTHER" id="PTHR10682:SF10">
    <property type="entry name" value="POLYNUCLEOTIDE ADENYLYLTRANSFERASE"/>
    <property type="match status" value="1"/>
</dbReference>
<evidence type="ECO:0000256" key="6">
    <source>
        <dbReference type="ARBA" id="ARBA00022723"/>
    </source>
</evidence>
<evidence type="ECO:0000259" key="16">
    <source>
        <dbReference type="Pfam" id="PF04928"/>
    </source>
</evidence>
<comment type="cofactor">
    <cofactor evidence="1">
        <name>Mn(2+)</name>
        <dbReference type="ChEBI" id="CHEBI:29035"/>
    </cofactor>
</comment>
<dbReference type="GO" id="GO:0006397">
    <property type="term" value="P:mRNA processing"/>
    <property type="evidence" value="ECO:0007669"/>
    <property type="project" value="UniProtKB-KW"/>
</dbReference>
<comment type="subcellular location">
    <subcellularLocation>
        <location evidence="2 11">Nucleus</location>
    </subcellularLocation>
</comment>
<feature type="binding site" evidence="12">
    <location>
        <position position="220"/>
    </location>
    <ligand>
        <name>ATP</name>
        <dbReference type="ChEBI" id="CHEBI:30616"/>
    </ligand>
</feature>
<feature type="binding site" evidence="13">
    <location>
        <position position="157"/>
    </location>
    <ligand>
        <name>Mg(2+)</name>
        <dbReference type="ChEBI" id="CHEBI:18420"/>
        <label>2</label>
        <note>catalytic</note>
    </ligand>
</feature>
<feature type="binding site" evidence="12">
    <location>
        <position position="229"/>
    </location>
    <ligand>
        <name>ATP</name>
        <dbReference type="ChEBI" id="CHEBI:30616"/>
    </ligand>
</feature>
<evidence type="ECO:0000256" key="2">
    <source>
        <dbReference type="ARBA" id="ARBA00004123"/>
    </source>
</evidence>
<dbReference type="InterPro" id="IPR011068">
    <property type="entry name" value="NuclTrfase_I-like_C"/>
</dbReference>
<evidence type="ECO:0000256" key="7">
    <source>
        <dbReference type="ARBA" id="ARBA00022741"/>
    </source>
</evidence>
<name>A0A2V1DGB4_9PLEO</name>
<evidence type="ECO:0000256" key="5">
    <source>
        <dbReference type="ARBA" id="ARBA00022679"/>
    </source>
</evidence>
<dbReference type="STRING" id="97972.A0A2V1DGB4"/>
<evidence type="ECO:0000256" key="10">
    <source>
        <dbReference type="ARBA" id="ARBA00023242"/>
    </source>
</evidence>
<dbReference type="Pfam" id="PF20750">
    <property type="entry name" value="PAP_NTPase"/>
    <property type="match status" value="1"/>
</dbReference>
<feature type="binding site" evidence="12">
    <location>
        <position position="157"/>
    </location>
    <ligand>
        <name>ATP</name>
        <dbReference type="ChEBI" id="CHEBI:30616"/>
    </ligand>
</feature>
<dbReference type="SUPFAM" id="SSF55003">
    <property type="entry name" value="PAP/Archaeal CCA-adding enzyme, C-terminal domain"/>
    <property type="match status" value="1"/>
</dbReference>
<evidence type="ECO:0000256" key="9">
    <source>
        <dbReference type="ARBA" id="ARBA00022842"/>
    </source>
</evidence>
<dbReference type="Gene3D" id="1.10.1410.10">
    <property type="match status" value="1"/>
</dbReference>
<dbReference type="AlphaFoldDB" id="A0A2V1DGB4"/>
<organism evidence="18 19">
    <name type="scientific">Periconia macrospinosa</name>
    <dbReference type="NCBI Taxonomy" id="97972"/>
    <lineage>
        <taxon>Eukaryota</taxon>
        <taxon>Fungi</taxon>
        <taxon>Dikarya</taxon>
        <taxon>Ascomycota</taxon>
        <taxon>Pezizomycotina</taxon>
        <taxon>Dothideomycetes</taxon>
        <taxon>Pleosporomycetidae</taxon>
        <taxon>Pleosporales</taxon>
        <taxon>Massarineae</taxon>
        <taxon>Periconiaceae</taxon>
        <taxon>Periconia</taxon>
    </lineage>
</organism>
<dbReference type="GO" id="GO:0005524">
    <property type="term" value="F:ATP binding"/>
    <property type="evidence" value="ECO:0007669"/>
    <property type="project" value="UniProtKB-UniRule"/>
</dbReference>
<comment type="similarity">
    <text evidence="3 11">Belongs to the poly(A) polymerase family.</text>
</comment>
<dbReference type="FunFam" id="1.10.1410.10:FF:000001">
    <property type="entry name" value="Putative poly(A) polymerase gamma"/>
    <property type="match status" value="1"/>
</dbReference>
<dbReference type="EC" id="2.7.7.19" evidence="11"/>
<dbReference type="InterPro" id="IPR043519">
    <property type="entry name" value="NT_sf"/>
</dbReference>
<feature type="domain" description="Poly(A) polymerase RNA-binding" evidence="15">
    <location>
        <begin position="359"/>
        <end position="531"/>
    </location>
</feature>
<dbReference type="Pfam" id="PF04928">
    <property type="entry name" value="PAP_central"/>
    <property type="match status" value="1"/>
</dbReference>
<dbReference type="OrthoDB" id="412748at2759"/>
<evidence type="ECO:0000256" key="4">
    <source>
        <dbReference type="ARBA" id="ARBA00022664"/>
    </source>
</evidence>
<keyword evidence="7 11" id="KW-0547">Nucleotide-binding</keyword>
<dbReference type="GO" id="GO:0031123">
    <property type="term" value="P:RNA 3'-end processing"/>
    <property type="evidence" value="ECO:0007669"/>
    <property type="project" value="InterPro"/>
</dbReference>
<evidence type="ECO:0000256" key="1">
    <source>
        <dbReference type="ARBA" id="ARBA00001936"/>
    </source>
</evidence>
<dbReference type="Gene3D" id="3.30.460.10">
    <property type="entry name" value="Beta Polymerase, domain 2"/>
    <property type="match status" value="1"/>
</dbReference>
<feature type="binding site" evidence="13">
    <location>
        <position position="100"/>
    </location>
    <ligand>
        <name>Mg(2+)</name>
        <dbReference type="ChEBI" id="CHEBI:18420"/>
        <label>1</label>
        <note>catalytic</note>
    </ligand>
</feature>
<protein>
    <recommendedName>
        <fullName evidence="11">Poly(A) polymerase</fullName>
        <ecNumber evidence="11">2.7.7.19</ecNumber>
    </recommendedName>
</protein>
<sequence>MENQKQWGLTKAISNAPPTKADLELNDRLVEGLKARENFETPEGSEIRKQVLEHFEKAAKKLVTQVALKKGVAPEAAEKLGAKVFPFGSYALGVFGPSSDIDTCIVGPKIVSREDYFQEFRAIFYGMSDAKDITEFVMVPDAFVPIIKIEYRGIAIDLVYCSLRTQSTISHDIDLISNTNILQKLEEVDIRTINGPRVVQEMLAAVPEHKSFRLALRTIKLWANQRGVYGAVFGYPGGIAWAIMVARIAQLFPKACGATLVCKFFHLMLRWPWPRPVMLKDVDTNNPLNHQVWNPTQDRVARSHIMPVITPAYPQMCSTHGVTRTTMAAMMDEFKRGAEITARIQDGQSTWDELLQRHTFFTKDHKFYLSVIATSLTPEADENFKGLVKSKITRLSRSIEDSDQSDKRARPYMKEFDRVHRCANPDQIERVKQGSMDYQIKKADLPEDGQAPAVDGTTLVYTSTLYIGLTVPEGEYSKSLDISYPVTIFRNMVEEGNKNWDSENMFCRVVHTRNINLPDDVFVEGETKPTKTKKKSHRSNGTSSRSRKRQLNETEPEVRSSRPAKTPRSS</sequence>
<dbReference type="GO" id="GO:0003723">
    <property type="term" value="F:RNA binding"/>
    <property type="evidence" value="ECO:0007669"/>
    <property type="project" value="UniProtKB-UniRule"/>
</dbReference>
<proteinExistence type="inferred from homology"/>
<feature type="domain" description="Poly(A) polymerase nucleotidyltransferase" evidence="17">
    <location>
        <begin position="8"/>
        <end position="206"/>
    </location>
</feature>
<accession>A0A2V1DGB4</accession>
<feature type="domain" description="Poly(A) polymerase central" evidence="16">
    <location>
        <begin position="211"/>
        <end position="356"/>
    </location>
</feature>
<dbReference type="InterPro" id="IPR048840">
    <property type="entry name" value="PolA_pol_NTPase"/>
</dbReference>
<dbReference type="InterPro" id="IPR014492">
    <property type="entry name" value="PolyA_polymerase"/>
</dbReference>
<feature type="region of interest" description="Disordered" evidence="14">
    <location>
        <begin position="521"/>
        <end position="570"/>
    </location>
</feature>
<comment type="catalytic activity">
    <reaction evidence="11">
        <text>RNA(n) + ATP = RNA(n)-3'-adenine ribonucleotide + diphosphate</text>
        <dbReference type="Rhea" id="RHEA:11332"/>
        <dbReference type="Rhea" id="RHEA-COMP:14527"/>
        <dbReference type="Rhea" id="RHEA-COMP:17347"/>
        <dbReference type="ChEBI" id="CHEBI:30616"/>
        <dbReference type="ChEBI" id="CHEBI:33019"/>
        <dbReference type="ChEBI" id="CHEBI:140395"/>
        <dbReference type="ChEBI" id="CHEBI:173115"/>
        <dbReference type="EC" id="2.7.7.19"/>
    </reaction>
</comment>
<keyword evidence="6 13" id="KW-0479">Metal-binding</keyword>
<evidence type="ECO:0000256" key="14">
    <source>
        <dbReference type="SAM" id="MobiDB-lite"/>
    </source>
</evidence>
<feature type="binding site" evidence="12">
    <location>
        <begin position="87"/>
        <end position="89"/>
    </location>
    <ligand>
        <name>ATP</name>
        <dbReference type="ChEBI" id="CHEBI:30616"/>
    </ligand>
</feature>
<keyword evidence="10 11" id="KW-0539">Nucleus</keyword>
<evidence type="ECO:0000259" key="17">
    <source>
        <dbReference type="Pfam" id="PF20750"/>
    </source>
</evidence>
<dbReference type="PIRSF" id="PIRSF018425">
    <property type="entry name" value="PolyA_polymerase"/>
    <property type="match status" value="1"/>
</dbReference>
<dbReference type="Gene3D" id="3.30.70.590">
    <property type="entry name" value="Poly(A) polymerase predicted RNA binding domain"/>
    <property type="match status" value="1"/>
</dbReference>
<dbReference type="SUPFAM" id="SSF81301">
    <property type="entry name" value="Nucleotidyltransferase"/>
    <property type="match status" value="1"/>
</dbReference>
<dbReference type="GO" id="GO:0046872">
    <property type="term" value="F:metal ion binding"/>
    <property type="evidence" value="ECO:0007669"/>
    <property type="project" value="UniProtKB-KW"/>
</dbReference>
<dbReference type="Proteomes" id="UP000244855">
    <property type="component" value="Unassembled WGS sequence"/>
</dbReference>
<evidence type="ECO:0000259" key="15">
    <source>
        <dbReference type="Pfam" id="PF04926"/>
    </source>
</evidence>
<feature type="binding site" evidence="13">
    <location>
        <position position="102"/>
    </location>
    <ligand>
        <name>Mg(2+)</name>
        <dbReference type="ChEBI" id="CHEBI:18420"/>
        <label>1</label>
        <note>catalytic</note>
    </ligand>
</feature>
<evidence type="ECO:0000256" key="13">
    <source>
        <dbReference type="PIRSR" id="PIRSR018425-2"/>
    </source>
</evidence>
<keyword evidence="5 11" id="KW-0808">Transferase</keyword>
<dbReference type="Pfam" id="PF04926">
    <property type="entry name" value="PAP_RNA-bind"/>
    <property type="match status" value="1"/>
</dbReference>
<feature type="binding site" evidence="12">
    <location>
        <begin position="100"/>
        <end position="102"/>
    </location>
    <ligand>
        <name>ATP</name>
        <dbReference type="ChEBI" id="CHEBI:30616"/>
    </ligand>
</feature>
<dbReference type="InterPro" id="IPR007010">
    <property type="entry name" value="PolA_pol_RNA-bd_dom"/>
</dbReference>
<evidence type="ECO:0000313" key="18">
    <source>
        <dbReference type="EMBL" id="PVH97068.1"/>
    </source>
</evidence>
<evidence type="ECO:0000313" key="19">
    <source>
        <dbReference type="Proteomes" id="UP000244855"/>
    </source>
</evidence>
<evidence type="ECO:0000256" key="11">
    <source>
        <dbReference type="PIRNR" id="PIRNR018425"/>
    </source>
</evidence>
<keyword evidence="4 11" id="KW-0507">mRNA processing</keyword>
<feature type="binding site" evidence="13">
    <location>
        <position position="100"/>
    </location>
    <ligand>
        <name>Mg(2+)</name>
        <dbReference type="ChEBI" id="CHEBI:18420"/>
        <label>2</label>
        <note>catalytic</note>
    </ligand>
</feature>
<evidence type="ECO:0000256" key="3">
    <source>
        <dbReference type="ARBA" id="ARBA00010912"/>
    </source>
</evidence>
<reference evidence="18 19" key="1">
    <citation type="journal article" date="2018" name="Sci. Rep.">
        <title>Comparative genomics provides insights into the lifestyle and reveals functional heterogeneity of dark septate endophytic fungi.</title>
        <authorList>
            <person name="Knapp D.G."/>
            <person name="Nemeth J.B."/>
            <person name="Barry K."/>
            <person name="Hainaut M."/>
            <person name="Henrissat B."/>
            <person name="Johnson J."/>
            <person name="Kuo A."/>
            <person name="Lim J.H.P."/>
            <person name="Lipzen A."/>
            <person name="Nolan M."/>
            <person name="Ohm R.A."/>
            <person name="Tamas L."/>
            <person name="Grigoriev I.V."/>
            <person name="Spatafora J.W."/>
            <person name="Nagy L.G."/>
            <person name="Kovacs G.M."/>
        </authorList>
    </citation>
    <scope>NUCLEOTIDE SEQUENCE [LARGE SCALE GENOMIC DNA]</scope>
    <source>
        <strain evidence="18 19">DSE2036</strain>
    </source>
</reference>
<dbReference type="GO" id="GO:0005634">
    <property type="term" value="C:nucleus"/>
    <property type="evidence" value="ECO:0007669"/>
    <property type="project" value="UniProtKB-SubCell"/>
</dbReference>
<feature type="compositionally biased region" description="Basic and acidic residues" evidence="14">
    <location>
        <begin position="550"/>
        <end position="560"/>
    </location>
</feature>
<keyword evidence="8 11" id="KW-0067">ATP-binding</keyword>
<dbReference type="InterPro" id="IPR007012">
    <property type="entry name" value="PolA_pol_cen_dom"/>
</dbReference>
<keyword evidence="19" id="KW-1185">Reference proteome</keyword>